<dbReference type="EMBL" id="VIWP01000003">
    <property type="protein sequence ID" value="TWF54150.1"/>
    <property type="molecule type" value="Genomic_DNA"/>
</dbReference>
<sequence>MASEIIPAKTMRAIFRLEETRKLAKSRGRIEVMDGLDVYKAKGKPKPKFGAGTIILIGCCVTLAVVGIVVGAIVIYGSMQAVN</sequence>
<protein>
    <submittedName>
        <fullName evidence="2">Uncharacterized protein</fullName>
    </submittedName>
</protein>
<reference evidence="2 3" key="1">
    <citation type="submission" date="2019-06" db="EMBL/GenBank/DDBJ databases">
        <title>Sorghum-associated microbial communities from plants grown in Nebraska, USA.</title>
        <authorList>
            <person name="Schachtman D."/>
        </authorList>
    </citation>
    <scope>NUCLEOTIDE SEQUENCE [LARGE SCALE GENOMIC DNA]</scope>
    <source>
        <strain evidence="2 3">1225</strain>
    </source>
</reference>
<evidence type="ECO:0000313" key="3">
    <source>
        <dbReference type="Proteomes" id="UP000320653"/>
    </source>
</evidence>
<feature type="transmembrane region" description="Helical" evidence="1">
    <location>
        <begin position="49"/>
        <end position="76"/>
    </location>
</feature>
<dbReference type="AlphaFoldDB" id="A0A561QUU1"/>
<comment type="caution">
    <text evidence="2">The sequence shown here is derived from an EMBL/GenBank/DDBJ whole genome shotgun (WGS) entry which is preliminary data.</text>
</comment>
<name>A0A561QUU1_9HYPH</name>
<keyword evidence="1" id="KW-0812">Transmembrane</keyword>
<organism evidence="2 3">
    <name type="scientific">Neorhizobium alkalisoli</name>
    <dbReference type="NCBI Taxonomy" id="528178"/>
    <lineage>
        <taxon>Bacteria</taxon>
        <taxon>Pseudomonadati</taxon>
        <taxon>Pseudomonadota</taxon>
        <taxon>Alphaproteobacteria</taxon>
        <taxon>Hyphomicrobiales</taxon>
        <taxon>Rhizobiaceae</taxon>
        <taxon>Rhizobium/Agrobacterium group</taxon>
        <taxon>Neorhizobium</taxon>
    </lineage>
</organism>
<evidence type="ECO:0000313" key="2">
    <source>
        <dbReference type="EMBL" id="TWF54150.1"/>
    </source>
</evidence>
<dbReference type="Proteomes" id="UP000320653">
    <property type="component" value="Unassembled WGS sequence"/>
</dbReference>
<keyword evidence="3" id="KW-1185">Reference proteome</keyword>
<dbReference type="RefSeq" id="WP_145636114.1">
    <property type="nucleotide sequence ID" value="NZ_VIWP01000003.1"/>
</dbReference>
<accession>A0A561QUU1</accession>
<evidence type="ECO:0000256" key="1">
    <source>
        <dbReference type="SAM" id="Phobius"/>
    </source>
</evidence>
<keyword evidence="1" id="KW-1133">Transmembrane helix</keyword>
<keyword evidence="1" id="KW-0472">Membrane</keyword>
<gene>
    <name evidence="2" type="ORF">FHW37_1039</name>
</gene>
<proteinExistence type="predicted"/>